<dbReference type="RefSeq" id="WP_289829414.1">
    <property type="nucleotide sequence ID" value="NZ_JAUEDK010000010.1"/>
</dbReference>
<accession>A0ABT7XM17</accession>
<evidence type="ECO:0000313" key="3">
    <source>
        <dbReference type="Proteomes" id="UP001168540"/>
    </source>
</evidence>
<evidence type="ECO:0000313" key="2">
    <source>
        <dbReference type="EMBL" id="MDN0074833.1"/>
    </source>
</evidence>
<keyword evidence="1" id="KW-0812">Transmembrane</keyword>
<comment type="caution">
    <text evidence="2">The sequence shown here is derived from an EMBL/GenBank/DDBJ whole genome shotgun (WGS) entry which is preliminary data.</text>
</comment>
<proteinExistence type="predicted"/>
<name>A0ABT7XM17_9NEIS</name>
<feature type="transmembrane region" description="Helical" evidence="1">
    <location>
        <begin position="74"/>
        <end position="93"/>
    </location>
</feature>
<feature type="transmembrane region" description="Helical" evidence="1">
    <location>
        <begin position="105"/>
        <end position="127"/>
    </location>
</feature>
<protein>
    <recommendedName>
        <fullName evidence="4">Transmembrane protein</fullName>
    </recommendedName>
</protein>
<keyword evidence="1" id="KW-1133">Transmembrane helix</keyword>
<organism evidence="2 3">
    <name type="scientific">Crenobacter oryzisoli</name>
    <dbReference type="NCBI Taxonomy" id="3056844"/>
    <lineage>
        <taxon>Bacteria</taxon>
        <taxon>Pseudomonadati</taxon>
        <taxon>Pseudomonadota</taxon>
        <taxon>Betaproteobacteria</taxon>
        <taxon>Neisseriales</taxon>
        <taxon>Neisseriaceae</taxon>
        <taxon>Crenobacter</taxon>
    </lineage>
</organism>
<dbReference type="Proteomes" id="UP001168540">
    <property type="component" value="Unassembled WGS sequence"/>
</dbReference>
<evidence type="ECO:0008006" key="4">
    <source>
        <dbReference type="Google" id="ProtNLM"/>
    </source>
</evidence>
<evidence type="ECO:0000256" key="1">
    <source>
        <dbReference type="SAM" id="Phobius"/>
    </source>
</evidence>
<reference evidence="2" key="1">
    <citation type="submission" date="2023-06" db="EMBL/GenBank/DDBJ databases">
        <authorList>
            <person name="Zhang S."/>
        </authorList>
    </citation>
    <scope>NUCLEOTIDE SEQUENCE</scope>
    <source>
        <strain evidence="2">SG2303</strain>
    </source>
</reference>
<keyword evidence="1" id="KW-0472">Membrane</keyword>
<sequence>MSNVARPDESGIDPYLRLLDCCLAGCVLLNLTVMVPAAMPHRIIGYLAAGLLLARLLYRASGLAVPMPAWRRRGVTLLLTMLASLLVSGTLLAGGPLRETPWLEWLHLALALVLPLGLTLLFAIGVLHRRGEMEQ</sequence>
<dbReference type="EMBL" id="JAUEDK010000010">
    <property type="protein sequence ID" value="MDN0074833.1"/>
    <property type="molecule type" value="Genomic_DNA"/>
</dbReference>
<gene>
    <name evidence="2" type="ORF">QU481_07995</name>
</gene>
<keyword evidence="3" id="KW-1185">Reference proteome</keyword>
<feature type="transmembrane region" description="Helical" evidence="1">
    <location>
        <begin position="43"/>
        <end position="62"/>
    </location>
</feature>